<evidence type="ECO:0000256" key="7">
    <source>
        <dbReference type="SAM" id="MobiDB-lite"/>
    </source>
</evidence>
<dbReference type="GO" id="GO:0000981">
    <property type="term" value="F:DNA-binding transcription factor activity, RNA polymerase II-specific"/>
    <property type="evidence" value="ECO:0007669"/>
    <property type="project" value="TreeGrafter"/>
</dbReference>
<feature type="domain" description="T-box" evidence="8">
    <location>
        <begin position="207"/>
        <end position="391"/>
    </location>
</feature>
<dbReference type="InterPro" id="IPR032385">
    <property type="entry name" value="T-box_assoc"/>
</dbReference>
<name>A0A8T2P9L5_9TELE</name>
<feature type="region of interest" description="Disordered" evidence="7">
    <location>
        <begin position="40"/>
        <end position="92"/>
    </location>
</feature>
<dbReference type="GO" id="GO:0005634">
    <property type="term" value="C:nucleus"/>
    <property type="evidence" value="ECO:0007669"/>
    <property type="project" value="UniProtKB-SubCell"/>
</dbReference>
<evidence type="ECO:0000256" key="5">
    <source>
        <dbReference type="ARBA" id="ARBA00023242"/>
    </source>
</evidence>
<keyword evidence="4" id="KW-0804">Transcription</keyword>
<dbReference type="GO" id="GO:0000785">
    <property type="term" value="C:chromatin"/>
    <property type="evidence" value="ECO:0007669"/>
    <property type="project" value="TreeGrafter"/>
</dbReference>
<gene>
    <name evidence="9" type="ORF">JZ751_027668</name>
</gene>
<dbReference type="SMART" id="SM00425">
    <property type="entry name" value="TBOX"/>
    <property type="match status" value="1"/>
</dbReference>
<dbReference type="PROSITE" id="PS01283">
    <property type="entry name" value="TBOX_1"/>
    <property type="match status" value="1"/>
</dbReference>
<comment type="caution">
    <text evidence="9">The sequence shown here is derived from an EMBL/GenBank/DDBJ whole genome shotgun (WGS) entry which is preliminary data.</text>
</comment>
<comment type="subcellular location">
    <subcellularLocation>
        <location evidence="1 6">Nucleus</location>
    </subcellularLocation>
</comment>
<dbReference type="PANTHER" id="PTHR11267:SF88">
    <property type="entry name" value="T-BOX BRAIN PROTEIN 1"/>
    <property type="match status" value="1"/>
</dbReference>
<feature type="compositionally biased region" description="Polar residues" evidence="7">
    <location>
        <begin position="634"/>
        <end position="649"/>
    </location>
</feature>
<protein>
    <recommendedName>
        <fullName evidence="8">T-box domain-containing protein</fullName>
    </recommendedName>
</protein>
<dbReference type="AlphaFoldDB" id="A0A8T2P9L5"/>
<evidence type="ECO:0000256" key="4">
    <source>
        <dbReference type="ARBA" id="ARBA00023163"/>
    </source>
</evidence>
<dbReference type="InterPro" id="IPR046360">
    <property type="entry name" value="T-box_DNA-bd"/>
</dbReference>
<sequence>MQLERYVSPSTMLTKRFLNVGSGYPNSDESELVFQDHPIISSSDNLGRSSPMKKNSRGVTNQLEADNISDSKDVPRDAQRNNPSPVLDGAPEVRHNFDGSATERYLLSQPSQAQPVSATTSAMFPYSAQHGPTHPAFSIGSPSRYMAHHPVISNGAYNSLLTNTSQGYPTAGYPYAQQYGHAYQGGAFYQFSSAQTGLMPGKAQVYLCNRALWIKFHRHHTEMIITKQGRRMFPFLSFNISGLDPTAHYNIFVDVILADPNHWRFQGGKWVPCGKADTNVTGKVYMHPDSPNTGTHWMRQEISFGKLKLTNNKGGTNNTGQMVVLQSLHRYQPRLHVVEVNEDGTEDSTQPGRVQTFTFTETQFVAVTAYQNTDITQLKIDHNPFAKGFRDNYDTVYTGCDIDRFTPSPSDSPRSQILPGARYAMPGSFLQEQFVNSYAKSRFHPGAGTGSGTDRSVPLSNSLLAPQQAEEVAAASPPRWFVTSANNRLDFAASAYDAAAADFAGNAATLLSYAAAGVKALPLPTAGCSSRPLGYYADSSGWSTRTPSQYCSKPSSVLSCWPSNSSGNRTGTSTYPADESDTIPNERSPLGGSEDVKPKDLSESNWIETPSSIKSIDSSDSGIFEQAKRRRMSPSATPVSETTSPSKSEMLTPRECEKNCTKDIGYYSFFSHS</sequence>
<feature type="compositionally biased region" description="Low complexity" evidence="7">
    <location>
        <begin position="611"/>
        <end position="621"/>
    </location>
</feature>
<dbReference type="OrthoDB" id="7442607at2759"/>
<evidence type="ECO:0000256" key="2">
    <source>
        <dbReference type="ARBA" id="ARBA00023015"/>
    </source>
</evidence>
<dbReference type="Proteomes" id="UP000824540">
    <property type="component" value="Unassembled WGS sequence"/>
</dbReference>
<evidence type="ECO:0000256" key="3">
    <source>
        <dbReference type="ARBA" id="ARBA00023125"/>
    </source>
</evidence>
<evidence type="ECO:0000256" key="6">
    <source>
        <dbReference type="PROSITE-ProRule" id="PRU00201"/>
    </source>
</evidence>
<keyword evidence="10" id="KW-1185">Reference proteome</keyword>
<dbReference type="GO" id="GO:0010975">
    <property type="term" value="P:regulation of neuron projection development"/>
    <property type="evidence" value="ECO:0007669"/>
    <property type="project" value="TreeGrafter"/>
</dbReference>
<evidence type="ECO:0000259" key="8">
    <source>
        <dbReference type="PROSITE" id="PS50252"/>
    </source>
</evidence>
<feature type="region of interest" description="Disordered" evidence="7">
    <location>
        <begin position="554"/>
        <end position="653"/>
    </location>
</feature>
<dbReference type="PANTHER" id="PTHR11267">
    <property type="entry name" value="T-BOX PROTEIN-RELATED"/>
    <property type="match status" value="1"/>
</dbReference>
<dbReference type="PROSITE" id="PS01264">
    <property type="entry name" value="TBOX_2"/>
    <property type="match status" value="1"/>
</dbReference>
<dbReference type="PROSITE" id="PS50252">
    <property type="entry name" value="TBOX_3"/>
    <property type="match status" value="1"/>
</dbReference>
<dbReference type="FunFam" id="2.60.40.820:FF:000004">
    <property type="entry name" value="T-box, brain 1"/>
    <property type="match status" value="1"/>
</dbReference>
<dbReference type="GO" id="GO:0000978">
    <property type="term" value="F:RNA polymerase II cis-regulatory region sequence-specific DNA binding"/>
    <property type="evidence" value="ECO:0007669"/>
    <property type="project" value="InterPro"/>
</dbReference>
<dbReference type="GO" id="GO:0021902">
    <property type="term" value="P:commitment of neuronal cell to specific neuron type in forebrain"/>
    <property type="evidence" value="ECO:0007669"/>
    <property type="project" value="TreeGrafter"/>
</dbReference>
<proteinExistence type="predicted"/>
<organism evidence="9 10">
    <name type="scientific">Albula glossodonta</name>
    <name type="common">roundjaw bonefish</name>
    <dbReference type="NCBI Taxonomy" id="121402"/>
    <lineage>
        <taxon>Eukaryota</taxon>
        <taxon>Metazoa</taxon>
        <taxon>Chordata</taxon>
        <taxon>Craniata</taxon>
        <taxon>Vertebrata</taxon>
        <taxon>Euteleostomi</taxon>
        <taxon>Actinopterygii</taxon>
        <taxon>Neopterygii</taxon>
        <taxon>Teleostei</taxon>
        <taxon>Albuliformes</taxon>
        <taxon>Albulidae</taxon>
        <taxon>Albula</taxon>
    </lineage>
</organism>
<comment type="caution">
    <text evidence="6">Lacks conserved residue(s) required for the propagation of feature annotation.</text>
</comment>
<dbReference type="Gene3D" id="2.60.40.820">
    <property type="entry name" value="Transcription factor, T-box"/>
    <property type="match status" value="1"/>
</dbReference>
<evidence type="ECO:0000313" key="10">
    <source>
        <dbReference type="Proteomes" id="UP000824540"/>
    </source>
</evidence>
<dbReference type="EMBL" id="JAFBMS010000009">
    <property type="protein sequence ID" value="KAG9349225.1"/>
    <property type="molecule type" value="Genomic_DNA"/>
</dbReference>
<dbReference type="InterPro" id="IPR001699">
    <property type="entry name" value="TF_T-box"/>
</dbReference>
<dbReference type="InterPro" id="IPR018186">
    <property type="entry name" value="TF_T-box_CS"/>
</dbReference>
<dbReference type="Pfam" id="PF00907">
    <property type="entry name" value="T-box"/>
    <property type="match status" value="1"/>
</dbReference>
<dbReference type="SUPFAM" id="SSF49417">
    <property type="entry name" value="p53-like transcription factors"/>
    <property type="match status" value="1"/>
</dbReference>
<dbReference type="InterPro" id="IPR036960">
    <property type="entry name" value="T-box_sf"/>
</dbReference>
<dbReference type="PRINTS" id="PR00937">
    <property type="entry name" value="TBOX"/>
</dbReference>
<dbReference type="GO" id="GO:0045893">
    <property type="term" value="P:positive regulation of DNA-templated transcription"/>
    <property type="evidence" value="ECO:0007669"/>
    <property type="project" value="InterPro"/>
</dbReference>
<keyword evidence="5 6" id="KW-0539">Nucleus</keyword>
<evidence type="ECO:0000256" key="1">
    <source>
        <dbReference type="ARBA" id="ARBA00004123"/>
    </source>
</evidence>
<accession>A0A8T2P9L5</accession>
<feature type="compositionally biased region" description="Low complexity" evidence="7">
    <location>
        <begin position="563"/>
        <end position="574"/>
    </location>
</feature>
<keyword evidence="2" id="KW-0805">Transcription regulation</keyword>
<dbReference type="GO" id="GO:0001708">
    <property type="term" value="P:cell fate specification"/>
    <property type="evidence" value="ECO:0007669"/>
    <property type="project" value="TreeGrafter"/>
</dbReference>
<feature type="compositionally biased region" description="Basic and acidic residues" evidence="7">
    <location>
        <begin position="69"/>
        <end position="79"/>
    </location>
</feature>
<dbReference type="Pfam" id="PF16176">
    <property type="entry name" value="T-box_assoc"/>
    <property type="match status" value="1"/>
</dbReference>
<reference evidence="9" key="1">
    <citation type="thesis" date="2021" institute="BYU ScholarsArchive" country="Provo, UT, USA">
        <title>Applications of and Algorithms for Genome Assembly and Genomic Analyses with an Emphasis on Marine Teleosts.</title>
        <authorList>
            <person name="Pickett B.D."/>
        </authorList>
    </citation>
    <scope>NUCLEOTIDE SEQUENCE</scope>
    <source>
        <strain evidence="9">HI-2016</strain>
    </source>
</reference>
<keyword evidence="3 6" id="KW-0238">DNA-binding</keyword>
<evidence type="ECO:0000313" key="9">
    <source>
        <dbReference type="EMBL" id="KAG9349225.1"/>
    </source>
</evidence>
<dbReference type="InterPro" id="IPR008967">
    <property type="entry name" value="p53-like_TF_DNA-bd_sf"/>
</dbReference>